<feature type="transmembrane region" description="Helical" evidence="6">
    <location>
        <begin position="249"/>
        <end position="269"/>
    </location>
</feature>
<dbReference type="SUPFAM" id="SSF103473">
    <property type="entry name" value="MFS general substrate transporter"/>
    <property type="match status" value="1"/>
</dbReference>
<name>A0ABV0IG99_9MICC</name>
<sequence>MDSPVNLRMHDAGPGPSRAPFAIALASFTSSFDRFAVSPLLVFLAADLGASLAQAVAVAGVYFLAYGFTQPVWGMLSDRHGRLRVMRLALLGAGLAGVGSALAPGLGALILWRGLTGAFFGGIIPTSITFIGDTVPNHHRQSALADNMAAVAVGTALATATAGVVGGALGWRVMFALPVLLAAGCLLALRSVAEPERPAAQGLWRTLARTVSNGWMLAIIALAFVEGAVVLGLLTLLAPALQDQGLDAATAGLSVAAYGAATLVASRLVRPLARRWPAHRLIALGGLGMVAGYAAVALQVSIGTVVFAAAGLGWTWALMHTALQSWATVVLPQLRGTAVSLFAAALFAGSSVGALLAGPLADAGRWTLLFGVTAAVAGVVAVLSFAARRAYHRRHP</sequence>
<dbReference type="PROSITE" id="PS50850">
    <property type="entry name" value="MFS"/>
    <property type="match status" value="1"/>
</dbReference>
<dbReference type="Gene3D" id="1.20.1250.20">
    <property type="entry name" value="MFS general substrate transporter like domains"/>
    <property type="match status" value="1"/>
</dbReference>
<evidence type="ECO:0000256" key="4">
    <source>
        <dbReference type="ARBA" id="ARBA00022989"/>
    </source>
</evidence>
<proteinExistence type="predicted"/>
<gene>
    <name evidence="8" type="ORF">ABDK96_05360</name>
</gene>
<comment type="caution">
    <text evidence="8">The sequence shown here is derived from an EMBL/GenBank/DDBJ whole genome shotgun (WGS) entry which is preliminary data.</text>
</comment>
<comment type="subcellular location">
    <subcellularLocation>
        <location evidence="1">Cell membrane</location>
        <topology evidence="1">Multi-pass membrane protein</topology>
    </subcellularLocation>
</comment>
<dbReference type="PANTHER" id="PTHR43124:SF3">
    <property type="entry name" value="CHLORAMPHENICOL EFFLUX PUMP RV0191"/>
    <property type="match status" value="1"/>
</dbReference>
<feature type="transmembrane region" description="Helical" evidence="6">
    <location>
        <begin position="281"/>
        <end position="300"/>
    </location>
</feature>
<accession>A0ABV0IG99</accession>
<evidence type="ECO:0000259" key="7">
    <source>
        <dbReference type="PROSITE" id="PS50850"/>
    </source>
</evidence>
<dbReference type="RefSeq" id="WP_347919499.1">
    <property type="nucleotide sequence ID" value="NZ_JBDXMX010000002.1"/>
</dbReference>
<dbReference type="InterPro" id="IPR020846">
    <property type="entry name" value="MFS_dom"/>
</dbReference>
<keyword evidence="5 6" id="KW-0472">Membrane</keyword>
<feature type="transmembrane region" description="Helical" evidence="6">
    <location>
        <begin position="338"/>
        <end position="360"/>
    </location>
</feature>
<feature type="transmembrane region" description="Helical" evidence="6">
    <location>
        <begin position="88"/>
        <end position="112"/>
    </location>
</feature>
<feature type="transmembrane region" description="Helical" evidence="6">
    <location>
        <begin position="366"/>
        <end position="387"/>
    </location>
</feature>
<keyword evidence="4 6" id="KW-1133">Transmembrane helix</keyword>
<evidence type="ECO:0000313" key="8">
    <source>
        <dbReference type="EMBL" id="MEO9247100.1"/>
    </source>
</evidence>
<evidence type="ECO:0000256" key="1">
    <source>
        <dbReference type="ARBA" id="ARBA00004651"/>
    </source>
</evidence>
<evidence type="ECO:0000313" key="9">
    <source>
        <dbReference type="Proteomes" id="UP001484097"/>
    </source>
</evidence>
<feature type="transmembrane region" description="Helical" evidence="6">
    <location>
        <begin position="214"/>
        <end position="237"/>
    </location>
</feature>
<dbReference type="EMBL" id="JBDXMX010000002">
    <property type="protein sequence ID" value="MEO9247100.1"/>
    <property type="molecule type" value="Genomic_DNA"/>
</dbReference>
<evidence type="ECO:0000256" key="5">
    <source>
        <dbReference type="ARBA" id="ARBA00023136"/>
    </source>
</evidence>
<keyword evidence="9" id="KW-1185">Reference proteome</keyword>
<evidence type="ECO:0000256" key="6">
    <source>
        <dbReference type="SAM" id="Phobius"/>
    </source>
</evidence>
<feature type="transmembrane region" description="Helical" evidence="6">
    <location>
        <begin position="118"/>
        <end position="136"/>
    </location>
</feature>
<feature type="transmembrane region" description="Helical" evidence="6">
    <location>
        <begin position="148"/>
        <end position="169"/>
    </location>
</feature>
<dbReference type="Pfam" id="PF07690">
    <property type="entry name" value="MFS_1"/>
    <property type="match status" value="1"/>
</dbReference>
<protein>
    <submittedName>
        <fullName evidence="8">MFS transporter</fullName>
    </submittedName>
</protein>
<dbReference type="InterPro" id="IPR011701">
    <property type="entry name" value="MFS"/>
</dbReference>
<reference evidence="8 9" key="1">
    <citation type="submission" date="2024-05" db="EMBL/GenBank/DDBJ databases">
        <authorList>
            <person name="Yi C."/>
        </authorList>
    </citation>
    <scope>NUCLEOTIDE SEQUENCE [LARGE SCALE GENOMIC DNA]</scope>
    <source>
        <strain evidence="8 9">XS13</strain>
    </source>
</reference>
<evidence type="ECO:0000256" key="3">
    <source>
        <dbReference type="ARBA" id="ARBA00022692"/>
    </source>
</evidence>
<keyword evidence="2" id="KW-1003">Cell membrane</keyword>
<dbReference type="InterPro" id="IPR036259">
    <property type="entry name" value="MFS_trans_sf"/>
</dbReference>
<organism evidence="8 9">
    <name type="scientific">Citricoccus nitrophenolicus</name>
    <dbReference type="NCBI Taxonomy" id="863575"/>
    <lineage>
        <taxon>Bacteria</taxon>
        <taxon>Bacillati</taxon>
        <taxon>Actinomycetota</taxon>
        <taxon>Actinomycetes</taxon>
        <taxon>Micrococcales</taxon>
        <taxon>Micrococcaceae</taxon>
        <taxon>Citricoccus</taxon>
    </lineage>
</organism>
<feature type="transmembrane region" description="Helical" evidence="6">
    <location>
        <begin position="306"/>
        <end position="331"/>
    </location>
</feature>
<dbReference type="InterPro" id="IPR050189">
    <property type="entry name" value="MFS_Efflux_Transporters"/>
</dbReference>
<feature type="transmembrane region" description="Helical" evidence="6">
    <location>
        <begin position="52"/>
        <end position="76"/>
    </location>
</feature>
<dbReference type="Proteomes" id="UP001484097">
    <property type="component" value="Unassembled WGS sequence"/>
</dbReference>
<keyword evidence="3 6" id="KW-0812">Transmembrane</keyword>
<dbReference type="PANTHER" id="PTHR43124">
    <property type="entry name" value="PURINE EFFLUX PUMP PBUE"/>
    <property type="match status" value="1"/>
</dbReference>
<feature type="transmembrane region" description="Helical" evidence="6">
    <location>
        <begin position="175"/>
        <end position="193"/>
    </location>
</feature>
<evidence type="ECO:0000256" key="2">
    <source>
        <dbReference type="ARBA" id="ARBA00022475"/>
    </source>
</evidence>
<feature type="domain" description="Major facilitator superfamily (MFS) profile" evidence="7">
    <location>
        <begin position="19"/>
        <end position="392"/>
    </location>
</feature>